<reference evidence="2" key="1">
    <citation type="journal article" date="2021" name="mSystems">
        <title>Bacteria and Archaea Synergistically Convert Glycine Betaine to Biogenic Methane in the Formosa Cold Seep of the South China Sea.</title>
        <authorList>
            <person name="Li L."/>
            <person name="Zhang W."/>
            <person name="Zhang S."/>
            <person name="Song L."/>
            <person name="Sun Q."/>
            <person name="Zhang H."/>
            <person name="Xiang H."/>
            <person name="Dong X."/>
        </authorList>
    </citation>
    <scope>NUCLEOTIDE SEQUENCE</scope>
    <source>
        <strain evidence="2">ZWT</strain>
    </source>
</reference>
<evidence type="ECO:0000313" key="2">
    <source>
        <dbReference type="EMBL" id="MCM1990314.1"/>
    </source>
</evidence>
<protein>
    <submittedName>
        <fullName evidence="2">Uncharacterized protein</fullName>
    </submittedName>
</protein>
<evidence type="ECO:0000313" key="3">
    <source>
        <dbReference type="Proteomes" id="UP001056429"/>
    </source>
</evidence>
<organism evidence="2 3">
    <name type="scientific">Oceanirhabdus seepicola</name>
    <dbReference type="NCBI Taxonomy" id="2828781"/>
    <lineage>
        <taxon>Bacteria</taxon>
        <taxon>Bacillati</taxon>
        <taxon>Bacillota</taxon>
        <taxon>Clostridia</taxon>
        <taxon>Eubacteriales</taxon>
        <taxon>Clostridiaceae</taxon>
        <taxon>Oceanirhabdus</taxon>
    </lineage>
</organism>
<reference evidence="2" key="2">
    <citation type="submission" date="2021-04" db="EMBL/GenBank/DDBJ databases">
        <authorList>
            <person name="Dong X."/>
        </authorList>
    </citation>
    <scope>NUCLEOTIDE SEQUENCE</scope>
    <source>
        <strain evidence="2">ZWT</strain>
    </source>
</reference>
<evidence type="ECO:0000256" key="1">
    <source>
        <dbReference type="SAM" id="Coils"/>
    </source>
</evidence>
<proteinExistence type="predicted"/>
<dbReference type="Proteomes" id="UP001056429">
    <property type="component" value="Unassembled WGS sequence"/>
</dbReference>
<dbReference type="RefSeq" id="WP_250859350.1">
    <property type="nucleotide sequence ID" value="NZ_JAGSOJ010000002.1"/>
</dbReference>
<gene>
    <name evidence="2" type="ORF">KDK92_11260</name>
</gene>
<accession>A0A9J6P0S4</accession>
<comment type="caution">
    <text evidence="2">The sequence shown here is derived from an EMBL/GenBank/DDBJ whole genome shotgun (WGS) entry which is preliminary data.</text>
</comment>
<keyword evidence="3" id="KW-1185">Reference proteome</keyword>
<feature type="coiled-coil region" evidence="1">
    <location>
        <begin position="6"/>
        <end position="61"/>
    </location>
</feature>
<name>A0A9J6P0S4_9CLOT</name>
<keyword evidence="1" id="KW-0175">Coiled coil</keyword>
<dbReference type="AlphaFoldDB" id="A0A9J6P0S4"/>
<sequence>MSKQYYNFLNKKILKLDKQIVEAKEQIKELDEKVLNQKKYYTSLKEEEEKLENNMKQIIAHYKQNGLKLIIAKQNPNIETWKGINFKSQDNSRISVLNNNSQLLGEIVGKKAIHLSQLMKKLPKYNATITDHSNDNFMILIRFI</sequence>
<dbReference type="EMBL" id="JAGSOJ010000002">
    <property type="protein sequence ID" value="MCM1990314.1"/>
    <property type="molecule type" value="Genomic_DNA"/>
</dbReference>